<dbReference type="Gene3D" id="3.90.1140.10">
    <property type="entry name" value="Cyclic phosphodiesterase"/>
    <property type="match status" value="1"/>
</dbReference>
<proteinExistence type="inferred from homology"/>
<accession>A0A225E956</accession>
<evidence type="ECO:0000256" key="1">
    <source>
        <dbReference type="ARBA" id="ARBA00022801"/>
    </source>
</evidence>
<evidence type="ECO:0000313" key="3">
    <source>
        <dbReference type="EMBL" id="OWK38895.1"/>
    </source>
</evidence>
<dbReference type="AlphaFoldDB" id="A0A225E956"/>
<evidence type="ECO:0000313" key="5">
    <source>
        <dbReference type="Proteomes" id="UP000214646"/>
    </source>
</evidence>
<dbReference type="InterPro" id="IPR004175">
    <property type="entry name" value="RNA_CPDase"/>
</dbReference>
<name>A0A225E956_9BACT</name>
<dbReference type="Proteomes" id="UP000214646">
    <property type="component" value="Unassembled WGS sequence"/>
</dbReference>
<feature type="active site" description="Proton donor" evidence="2">
    <location>
        <position position="40"/>
    </location>
</feature>
<feature type="short sequence motif" description="HXTX 1" evidence="2">
    <location>
        <begin position="40"/>
        <end position="43"/>
    </location>
</feature>
<keyword evidence="5" id="KW-1185">Reference proteome</keyword>
<comment type="similarity">
    <text evidence="2">Belongs to the 2H phosphoesterase superfamily. ThpR family.</text>
</comment>
<reference evidence="4" key="2">
    <citation type="journal article" date="2018" name="Appl. Environ. Microbiol.">
        <title>Genome Analysis of Fimbriiglobus ruber SP5(T), a Planctomycete with Confirmed Chitinolytic Capability.</title>
        <authorList>
            <person name="Ravin N.V."/>
            <person name="Rakitin A.L."/>
            <person name="Ivanova A.A."/>
            <person name="Beletsky A.V."/>
            <person name="Kulichevskaya I.S."/>
            <person name="Mardanov A.V."/>
            <person name="Dedysh S.N."/>
        </authorList>
    </citation>
    <scope>NUCLEOTIDE SEQUENCE</scope>
    <source>
        <strain evidence="4">SP5</strain>
    </source>
</reference>
<dbReference type="GO" id="GO:0004113">
    <property type="term" value="F:2',3'-cyclic-nucleotide 3'-phosphodiesterase activity"/>
    <property type="evidence" value="ECO:0007669"/>
    <property type="project" value="InterPro"/>
</dbReference>
<gene>
    <name evidence="4" type="ORF">FRUB_01278</name>
    <name evidence="3" type="ORF">FRUB_06400</name>
</gene>
<evidence type="ECO:0000256" key="2">
    <source>
        <dbReference type="HAMAP-Rule" id="MF_01940"/>
    </source>
</evidence>
<dbReference type="Pfam" id="PF13563">
    <property type="entry name" value="2_5_RNA_ligase2"/>
    <property type="match status" value="1"/>
</dbReference>
<dbReference type="EMBL" id="NIDE01000002">
    <property type="protein sequence ID" value="OWK44947.1"/>
    <property type="molecule type" value="Genomic_DNA"/>
</dbReference>
<dbReference type="EMBL" id="NIDE01000013">
    <property type="protein sequence ID" value="OWK38895.1"/>
    <property type="molecule type" value="Genomic_DNA"/>
</dbReference>
<sequence>MRTFIAVEIGDTARTAAIALQKVLARTGASVKWVESNSMHVTLVFLGEVDDRELPAVFRAVSKATAGEAPFPLHVAGVGAFPTPRRPKTLWAGITEGADRLSRLHERINTHLVDLGGYRREERAYTPHLTLGRVKSEEDGNLLAAELPKHLAWNGGQTVVSEVLVFSSELKRDGPEYTVLGRAELLGDPEE</sequence>
<dbReference type="NCBIfam" id="TIGR02258">
    <property type="entry name" value="2_5_ligase"/>
    <property type="match status" value="1"/>
</dbReference>
<feature type="short sequence motif" description="HXTX 2" evidence="2">
    <location>
        <begin position="128"/>
        <end position="131"/>
    </location>
</feature>
<comment type="function">
    <text evidence="2">Hydrolyzes RNA 2',3'-cyclic phosphodiester to an RNA 2'-phosphomonoester.</text>
</comment>
<feature type="active site" description="Proton acceptor" evidence="2">
    <location>
        <position position="128"/>
    </location>
</feature>
<dbReference type="InterPro" id="IPR009097">
    <property type="entry name" value="Cyclic_Pdiesterase"/>
</dbReference>
<comment type="catalytic activity">
    <reaction evidence="2">
        <text>a 3'-end 2',3'-cyclophospho-ribonucleotide-RNA + H2O = a 3'-end 2'-phospho-ribonucleotide-RNA + H(+)</text>
        <dbReference type="Rhea" id="RHEA:11828"/>
        <dbReference type="Rhea" id="RHEA-COMP:10464"/>
        <dbReference type="Rhea" id="RHEA-COMP:17353"/>
        <dbReference type="ChEBI" id="CHEBI:15377"/>
        <dbReference type="ChEBI" id="CHEBI:15378"/>
        <dbReference type="ChEBI" id="CHEBI:83064"/>
        <dbReference type="ChEBI" id="CHEBI:173113"/>
        <dbReference type="EC" id="3.1.4.58"/>
    </reaction>
</comment>
<keyword evidence="4" id="KW-0436">Ligase</keyword>
<organism evidence="4 5">
    <name type="scientific">Fimbriiglobus ruber</name>
    <dbReference type="NCBI Taxonomy" id="1908690"/>
    <lineage>
        <taxon>Bacteria</taxon>
        <taxon>Pseudomonadati</taxon>
        <taxon>Planctomycetota</taxon>
        <taxon>Planctomycetia</taxon>
        <taxon>Gemmatales</taxon>
        <taxon>Gemmataceae</taxon>
        <taxon>Fimbriiglobus</taxon>
    </lineage>
</organism>
<dbReference type="SUPFAM" id="SSF55144">
    <property type="entry name" value="LigT-like"/>
    <property type="match status" value="1"/>
</dbReference>
<dbReference type="PANTHER" id="PTHR35561:SF1">
    <property type="entry name" value="RNA 2',3'-CYCLIC PHOSPHODIESTERASE"/>
    <property type="match status" value="1"/>
</dbReference>
<keyword evidence="1 2" id="KW-0378">Hydrolase</keyword>
<reference evidence="5" key="1">
    <citation type="submission" date="2017-06" db="EMBL/GenBank/DDBJ databases">
        <title>Genome analysis of Fimbriiglobus ruber SP5, the first member of the order Planctomycetales with confirmed chitinolytic capability.</title>
        <authorList>
            <person name="Ravin N.V."/>
            <person name="Rakitin A.L."/>
            <person name="Ivanova A.A."/>
            <person name="Beletsky A.V."/>
            <person name="Kulichevskaya I.S."/>
            <person name="Mardanov A.V."/>
            <person name="Dedysh S.N."/>
        </authorList>
    </citation>
    <scope>NUCLEOTIDE SEQUENCE [LARGE SCALE GENOMIC DNA]</scope>
    <source>
        <strain evidence="5">SP5</strain>
    </source>
</reference>
<dbReference type="GO" id="GO:0016874">
    <property type="term" value="F:ligase activity"/>
    <property type="evidence" value="ECO:0007669"/>
    <property type="project" value="UniProtKB-KW"/>
</dbReference>
<dbReference type="EC" id="3.1.4.58" evidence="2"/>
<dbReference type="PANTHER" id="PTHR35561">
    <property type="entry name" value="RNA 2',3'-CYCLIC PHOSPHODIESTERASE"/>
    <property type="match status" value="1"/>
</dbReference>
<dbReference type="GO" id="GO:0008664">
    <property type="term" value="F:RNA 2',3'-cyclic 3'-phosphodiesterase activity"/>
    <property type="evidence" value="ECO:0007669"/>
    <property type="project" value="UniProtKB-EC"/>
</dbReference>
<dbReference type="HAMAP" id="MF_01940">
    <property type="entry name" value="RNA_CPDase"/>
    <property type="match status" value="1"/>
</dbReference>
<evidence type="ECO:0000313" key="4">
    <source>
        <dbReference type="EMBL" id="OWK44947.1"/>
    </source>
</evidence>
<comment type="caution">
    <text evidence="4">The sequence shown here is derived from an EMBL/GenBank/DDBJ whole genome shotgun (WGS) entry which is preliminary data.</text>
</comment>
<protein>
    <recommendedName>
        <fullName evidence="2">RNA 2',3'-cyclic phosphodiesterase</fullName>
        <shortName evidence="2">RNA 2',3'-CPDase</shortName>
        <ecNumber evidence="2">3.1.4.58</ecNumber>
    </recommendedName>
</protein>